<feature type="domain" description="RagB/SusD" evidence="6">
    <location>
        <begin position="335"/>
        <end position="511"/>
    </location>
</feature>
<sequence length="513" mass="57088">MKRLHLTKIGLLLCGMLFIGAGCTKYLEENDPSNLAPDSYFTLPEHAETAVNSVYANLRFMSAGAGIFSYNFQLPEALSGTSASETGQNSDLNNLLNLAYDADNVHVRQWWNSLYRGIANANLAIAKIPDIPNMDEGLRARYIGEAKFLRALHYFYAVRLWGDVPLTIKPIESYTDPELYPGRTPQEEVYNQIVQDLKDAEAAGLPWTDQTGRANLGAAKSLLASVYLTMAGFPLNKGAQYYQLAADKANEVITHGDYSLFPTYENLHTPALKNRTEHIFQIQYSASVSDARADFQQPMLPNFGGVSAFGTQIGSTVPTRAFYNSYETGDKRKQEQQFFYTAYYQDGNGALKQLNAPYIFKHFDRAANGTAGVAGTAQSGMNWPLIRYAEVLLIYAEAQNEAAAAPSAAAIAALKQIRDRAALTTPATFTKAAFREAVWRERWYELCYEGKAWFDMLRLRKAFNEATKGFDNFVGHKFSYGPTLQEKHLLLPLPTLEMNNNPSLRPQNPGFAG</sequence>
<dbReference type="AlphaFoldDB" id="A0A5B2VWN8"/>
<feature type="domain" description="SusD-like N-terminal" evidence="7">
    <location>
        <begin position="25"/>
        <end position="228"/>
    </location>
</feature>
<keyword evidence="9" id="KW-1185">Reference proteome</keyword>
<evidence type="ECO:0000256" key="3">
    <source>
        <dbReference type="ARBA" id="ARBA00022729"/>
    </source>
</evidence>
<comment type="similarity">
    <text evidence="2">Belongs to the SusD family.</text>
</comment>
<dbReference type="EMBL" id="VUOC01000002">
    <property type="protein sequence ID" value="KAA2243060.1"/>
    <property type="molecule type" value="Genomic_DNA"/>
</dbReference>
<reference evidence="8 9" key="2">
    <citation type="submission" date="2019-09" db="EMBL/GenBank/DDBJ databases">
        <authorList>
            <person name="Jin C."/>
        </authorList>
    </citation>
    <scope>NUCLEOTIDE SEQUENCE [LARGE SCALE GENOMIC DNA]</scope>
    <source>
        <strain evidence="8 9">BN140078</strain>
    </source>
</reference>
<keyword evidence="5" id="KW-0998">Cell outer membrane</keyword>
<dbReference type="InterPro" id="IPR012944">
    <property type="entry name" value="SusD_RagB_dom"/>
</dbReference>
<proteinExistence type="inferred from homology"/>
<protein>
    <submittedName>
        <fullName evidence="8">RagB/SusD family nutrient uptake outer membrane protein</fullName>
    </submittedName>
</protein>
<organism evidence="8 9">
    <name type="scientific">Chitinophaga agrisoli</name>
    <dbReference type="NCBI Taxonomy" id="2607653"/>
    <lineage>
        <taxon>Bacteria</taxon>
        <taxon>Pseudomonadati</taxon>
        <taxon>Bacteroidota</taxon>
        <taxon>Chitinophagia</taxon>
        <taxon>Chitinophagales</taxon>
        <taxon>Chitinophagaceae</taxon>
        <taxon>Chitinophaga</taxon>
    </lineage>
</organism>
<dbReference type="Pfam" id="PF14322">
    <property type="entry name" value="SusD-like_3"/>
    <property type="match status" value="1"/>
</dbReference>
<dbReference type="InterPro" id="IPR011990">
    <property type="entry name" value="TPR-like_helical_dom_sf"/>
</dbReference>
<accession>A0A5B2VWN8</accession>
<dbReference type="RefSeq" id="WP_149837935.1">
    <property type="nucleotide sequence ID" value="NZ_VUOC01000002.1"/>
</dbReference>
<dbReference type="CDD" id="cd08977">
    <property type="entry name" value="SusD"/>
    <property type="match status" value="1"/>
</dbReference>
<comment type="caution">
    <text evidence="8">The sequence shown here is derived from an EMBL/GenBank/DDBJ whole genome shotgun (WGS) entry which is preliminary data.</text>
</comment>
<keyword evidence="4" id="KW-0472">Membrane</keyword>
<name>A0A5B2VWN8_9BACT</name>
<dbReference type="InterPro" id="IPR033985">
    <property type="entry name" value="SusD-like_N"/>
</dbReference>
<evidence type="ECO:0000259" key="7">
    <source>
        <dbReference type="Pfam" id="PF14322"/>
    </source>
</evidence>
<evidence type="ECO:0000259" key="6">
    <source>
        <dbReference type="Pfam" id="PF07980"/>
    </source>
</evidence>
<dbReference type="Pfam" id="PF07980">
    <property type="entry name" value="SusD_RagB"/>
    <property type="match status" value="1"/>
</dbReference>
<comment type="subcellular location">
    <subcellularLocation>
        <location evidence="1">Cell outer membrane</location>
    </subcellularLocation>
</comment>
<dbReference type="PROSITE" id="PS51257">
    <property type="entry name" value="PROKAR_LIPOPROTEIN"/>
    <property type="match status" value="1"/>
</dbReference>
<evidence type="ECO:0000256" key="2">
    <source>
        <dbReference type="ARBA" id="ARBA00006275"/>
    </source>
</evidence>
<evidence type="ECO:0000256" key="5">
    <source>
        <dbReference type="ARBA" id="ARBA00023237"/>
    </source>
</evidence>
<dbReference type="SUPFAM" id="SSF48452">
    <property type="entry name" value="TPR-like"/>
    <property type="match status" value="1"/>
</dbReference>
<gene>
    <name evidence="8" type="ORF">F0L74_11110</name>
</gene>
<dbReference type="GO" id="GO:0009279">
    <property type="term" value="C:cell outer membrane"/>
    <property type="evidence" value="ECO:0007669"/>
    <property type="project" value="UniProtKB-SubCell"/>
</dbReference>
<evidence type="ECO:0000256" key="4">
    <source>
        <dbReference type="ARBA" id="ARBA00023136"/>
    </source>
</evidence>
<keyword evidence="3" id="KW-0732">Signal</keyword>
<evidence type="ECO:0000313" key="9">
    <source>
        <dbReference type="Proteomes" id="UP000324611"/>
    </source>
</evidence>
<dbReference type="Gene3D" id="1.25.40.390">
    <property type="match status" value="1"/>
</dbReference>
<reference evidence="8 9" key="1">
    <citation type="submission" date="2019-09" db="EMBL/GenBank/DDBJ databases">
        <title>Chitinophaga ginsengihumi sp. nov., isolated from soil of ginseng rhizosphere.</title>
        <authorList>
            <person name="Lee J."/>
        </authorList>
    </citation>
    <scope>NUCLEOTIDE SEQUENCE [LARGE SCALE GENOMIC DNA]</scope>
    <source>
        <strain evidence="8 9">BN140078</strain>
    </source>
</reference>
<evidence type="ECO:0000256" key="1">
    <source>
        <dbReference type="ARBA" id="ARBA00004442"/>
    </source>
</evidence>
<dbReference type="Proteomes" id="UP000324611">
    <property type="component" value="Unassembled WGS sequence"/>
</dbReference>
<evidence type="ECO:0000313" key="8">
    <source>
        <dbReference type="EMBL" id="KAA2243060.1"/>
    </source>
</evidence>